<accession>A0A1H9AW74</accession>
<evidence type="ECO:0000256" key="1">
    <source>
        <dbReference type="ARBA" id="ARBA00022988"/>
    </source>
</evidence>
<evidence type="ECO:0000256" key="3">
    <source>
        <dbReference type="HAMAP-Rule" id="MF_01385"/>
    </source>
</evidence>
<dbReference type="AlphaFoldDB" id="A0A1H9AW74"/>
<evidence type="ECO:0000256" key="2">
    <source>
        <dbReference type="ARBA" id="ARBA00023186"/>
    </source>
</evidence>
<dbReference type="PIRSF" id="PIRSF009467">
    <property type="entry name" value="Ureas_acces_UreF"/>
    <property type="match status" value="1"/>
</dbReference>
<name>A0A1H9AW74_9BACI</name>
<evidence type="ECO:0000313" key="4">
    <source>
        <dbReference type="EMBL" id="SEP80727.1"/>
    </source>
</evidence>
<comment type="subcellular location">
    <subcellularLocation>
        <location evidence="3">Cytoplasm</location>
    </subcellularLocation>
</comment>
<organism evidence="4 5">
    <name type="scientific">Lysinibacillus fusiformis</name>
    <dbReference type="NCBI Taxonomy" id="28031"/>
    <lineage>
        <taxon>Bacteria</taxon>
        <taxon>Bacillati</taxon>
        <taxon>Bacillota</taxon>
        <taxon>Bacilli</taxon>
        <taxon>Bacillales</taxon>
        <taxon>Bacillaceae</taxon>
        <taxon>Lysinibacillus</taxon>
    </lineage>
</organism>
<dbReference type="GO" id="GO:0005737">
    <property type="term" value="C:cytoplasm"/>
    <property type="evidence" value="ECO:0007669"/>
    <property type="project" value="UniProtKB-SubCell"/>
</dbReference>
<evidence type="ECO:0000313" key="5">
    <source>
        <dbReference type="Proteomes" id="UP000199410"/>
    </source>
</evidence>
<dbReference type="PANTHER" id="PTHR33620">
    <property type="entry name" value="UREASE ACCESSORY PROTEIN F"/>
    <property type="match status" value="1"/>
</dbReference>
<keyword evidence="2 3" id="KW-0143">Chaperone</keyword>
<comment type="similarity">
    <text evidence="3">Belongs to the UreF family.</text>
</comment>
<dbReference type="PANTHER" id="PTHR33620:SF1">
    <property type="entry name" value="UREASE ACCESSORY PROTEIN F"/>
    <property type="match status" value="1"/>
</dbReference>
<dbReference type="InterPro" id="IPR038277">
    <property type="entry name" value="UreF_sf"/>
</dbReference>
<keyword evidence="1 3" id="KW-0996">Nickel insertion</keyword>
<sequence>MKQQKDVSSSHSNTVDTLTNLSILQLLQIHDSAFPIGSYTHSYGMETYIQEDLICTKEQLIEFCQGYLFHNLVHGDAILIQEAFYAAKDRDIARLTELDELCGAMKLAKESKEASVNVGKQFVRTVTPLMEYPFLSQWKERIEREEVKGHYAVLYGIYCEALGVNVFHAVMTFMYASISGLVQNAVRAVPFGQNTGVQALNELLISVEEAAQTVMSLTMDDLTNNALGIELASMKHEFLYSRLFIS</sequence>
<dbReference type="Proteomes" id="UP000199410">
    <property type="component" value="Unassembled WGS sequence"/>
</dbReference>
<comment type="subunit">
    <text evidence="3">UreD, UreF and UreG form a complex that acts as a GTP-hydrolysis-dependent molecular chaperone, activating the urease apoprotein by helping to assemble the nickel containing metallocenter of UreC. The UreE protein probably delivers the nickel.</text>
</comment>
<comment type="caution">
    <text evidence="4">The sequence shown here is derived from an EMBL/GenBank/DDBJ whole genome shotgun (WGS) entry which is preliminary data.</text>
</comment>
<keyword evidence="3" id="KW-0963">Cytoplasm</keyword>
<protein>
    <recommendedName>
        <fullName evidence="3">Urease accessory protein UreF</fullName>
    </recommendedName>
</protein>
<dbReference type="GO" id="GO:0016151">
    <property type="term" value="F:nickel cation binding"/>
    <property type="evidence" value="ECO:0007669"/>
    <property type="project" value="UniProtKB-UniRule"/>
</dbReference>
<dbReference type="RefSeq" id="WP_258954893.1">
    <property type="nucleotide sequence ID" value="NZ_FMVP01000002.1"/>
</dbReference>
<dbReference type="InterPro" id="IPR002639">
    <property type="entry name" value="UreF"/>
</dbReference>
<dbReference type="EMBL" id="FOEL01000002">
    <property type="protein sequence ID" value="SEP80727.1"/>
    <property type="molecule type" value="Genomic_DNA"/>
</dbReference>
<reference evidence="4 5" key="1">
    <citation type="submission" date="2016-10" db="EMBL/GenBank/DDBJ databases">
        <authorList>
            <person name="Varghese N."/>
            <person name="Submissions S."/>
        </authorList>
    </citation>
    <scope>NUCLEOTIDE SEQUENCE [LARGE SCALE GENOMIC DNA]</scope>
    <source>
        <strain evidence="4 5">TC-13</strain>
    </source>
</reference>
<dbReference type="HAMAP" id="MF_01385">
    <property type="entry name" value="UreF"/>
    <property type="match status" value="1"/>
</dbReference>
<dbReference type="Gene3D" id="1.10.4190.10">
    <property type="entry name" value="Urease accessory protein UreF"/>
    <property type="match status" value="1"/>
</dbReference>
<proteinExistence type="inferred from homology"/>
<comment type="function">
    <text evidence="3">Required for maturation of urease via the functional incorporation of the urease nickel metallocenter.</text>
</comment>
<dbReference type="Pfam" id="PF01730">
    <property type="entry name" value="UreF"/>
    <property type="match status" value="1"/>
</dbReference>
<gene>
    <name evidence="3" type="primary">ureF</name>
    <name evidence="4" type="ORF">SAMN02787113_00619</name>
</gene>